<dbReference type="Pfam" id="PF00501">
    <property type="entry name" value="AMP-binding"/>
    <property type="match status" value="1"/>
</dbReference>
<dbReference type="PROSITE" id="PS00455">
    <property type="entry name" value="AMP_BINDING"/>
    <property type="match status" value="1"/>
</dbReference>
<dbReference type="InterPro" id="IPR025110">
    <property type="entry name" value="AMP-bd_C"/>
</dbReference>
<dbReference type="InterPro" id="IPR045851">
    <property type="entry name" value="AMP-bd_C_sf"/>
</dbReference>
<reference evidence="5 6" key="1">
    <citation type="journal article" date="2014" name="Genome Announc.">
        <title>Draft genome sequences of eight enterohepatic helicobacter species isolated from both laboratory and wild rodents.</title>
        <authorList>
            <person name="Sheh A."/>
            <person name="Shen Z."/>
            <person name="Fox J.G."/>
        </authorList>
    </citation>
    <scope>NUCLEOTIDE SEQUENCE [LARGE SCALE GENOMIC DNA]</scope>
    <source>
        <strain evidence="5 6">ST1</strain>
    </source>
</reference>
<feature type="domain" description="AMP-dependent synthetase/ligase" evidence="3">
    <location>
        <begin position="15"/>
        <end position="298"/>
    </location>
</feature>
<organism evidence="5 6">
    <name type="scientific">Helicobacter muridarum</name>
    <dbReference type="NCBI Taxonomy" id="216"/>
    <lineage>
        <taxon>Bacteria</taxon>
        <taxon>Pseudomonadati</taxon>
        <taxon>Campylobacterota</taxon>
        <taxon>Epsilonproteobacteria</taxon>
        <taxon>Campylobacterales</taxon>
        <taxon>Helicobacteraceae</taxon>
        <taxon>Helicobacter</taxon>
    </lineage>
</organism>
<dbReference type="InterPro" id="IPR042099">
    <property type="entry name" value="ANL_N_sf"/>
</dbReference>
<dbReference type="OrthoDB" id="9801302at2"/>
<accession>A0A4U8THT3</accession>
<evidence type="ECO:0000313" key="6">
    <source>
        <dbReference type="Proteomes" id="UP000029922"/>
    </source>
</evidence>
<dbReference type="Gene3D" id="3.30.300.30">
    <property type="match status" value="1"/>
</dbReference>
<dbReference type="EMBL" id="JRPD02000015">
    <property type="protein sequence ID" value="TLD99796.1"/>
    <property type="molecule type" value="Genomic_DNA"/>
</dbReference>
<sequence length="474" mass="52793">MARFLEKIASFSGNCIVYDDERYSYADLIEYIKDKSNLLSSLPKGSSVALIGDYDIDSIAFLLACYACQMIVAPLNRDELIGLNVDSDYINNENLQLLIDSKNIISDKLKQAEIEFIYKDGILKDTGIKRQNIIFSRLKNRAGLVLFSSGSTGKPKAIVHDLDSMLESYISKRQKSINLLLFLGFDHIGGLNTLFNTLSIGGLGITISNRKDINALAKVIQDYKIALLPASPSLLNLMLLSDVAHKYDLSSLRIITYGSEAIPKSLLIRLKDVFPKVRFHQTFGTSEVGIIQTKSLEDAIKLENIDYKIINNELFLRPKSSGLGYINSDIAMLDNEGYFATGDIVQTLKVEGEEYIKIIARSKEVINIGGEKALPSEIEDVIFELPYIKDCLVYGEKNAITGQSVSIKVVLDSSLQVNNMELKKKIRAYCKDRLAAYKIPSRVCIVDSLDISDRFKKERNKTVEIYTGGGGSTL</sequence>
<dbReference type="GO" id="GO:0031956">
    <property type="term" value="F:medium-chain fatty acid-CoA ligase activity"/>
    <property type="evidence" value="ECO:0007669"/>
    <property type="project" value="TreeGrafter"/>
</dbReference>
<evidence type="ECO:0000259" key="3">
    <source>
        <dbReference type="Pfam" id="PF00501"/>
    </source>
</evidence>
<dbReference type="STRING" id="216.LS73_00540"/>
<dbReference type="Pfam" id="PF13193">
    <property type="entry name" value="AMP-binding_C"/>
    <property type="match status" value="1"/>
</dbReference>
<dbReference type="GO" id="GO:0006631">
    <property type="term" value="P:fatty acid metabolic process"/>
    <property type="evidence" value="ECO:0007669"/>
    <property type="project" value="TreeGrafter"/>
</dbReference>
<protein>
    <submittedName>
        <fullName evidence="5">Long-chain fatty acid--CoA ligase</fullName>
    </submittedName>
</protein>
<dbReference type="AlphaFoldDB" id="A0A4U8THT3"/>
<evidence type="ECO:0000256" key="2">
    <source>
        <dbReference type="ARBA" id="ARBA00022598"/>
    </source>
</evidence>
<dbReference type="RefSeq" id="WP_138070006.1">
    <property type="nucleotide sequence ID" value="NZ_JRPD02000015.1"/>
</dbReference>
<evidence type="ECO:0000259" key="4">
    <source>
        <dbReference type="Pfam" id="PF13193"/>
    </source>
</evidence>
<evidence type="ECO:0000256" key="1">
    <source>
        <dbReference type="ARBA" id="ARBA00006432"/>
    </source>
</evidence>
<dbReference type="Proteomes" id="UP000029922">
    <property type="component" value="Unassembled WGS sequence"/>
</dbReference>
<dbReference type="InterPro" id="IPR020845">
    <property type="entry name" value="AMP-binding_CS"/>
</dbReference>
<comment type="similarity">
    <text evidence="1">Belongs to the ATP-dependent AMP-binding enzyme family.</text>
</comment>
<dbReference type="PANTHER" id="PTHR43201:SF5">
    <property type="entry name" value="MEDIUM-CHAIN ACYL-COA LIGASE ACSF2, MITOCHONDRIAL"/>
    <property type="match status" value="1"/>
</dbReference>
<name>A0A4U8THT3_9HELI</name>
<proteinExistence type="inferred from homology"/>
<dbReference type="Gene3D" id="3.40.50.12780">
    <property type="entry name" value="N-terminal domain of ligase-like"/>
    <property type="match status" value="1"/>
</dbReference>
<keyword evidence="2 5" id="KW-0436">Ligase</keyword>
<comment type="caution">
    <text evidence="5">The sequence shown here is derived from an EMBL/GenBank/DDBJ whole genome shotgun (WGS) entry which is preliminary data.</text>
</comment>
<dbReference type="CDD" id="cd04433">
    <property type="entry name" value="AFD_class_I"/>
    <property type="match status" value="1"/>
</dbReference>
<evidence type="ECO:0000313" key="5">
    <source>
        <dbReference type="EMBL" id="TLD99796.1"/>
    </source>
</evidence>
<dbReference type="InterPro" id="IPR000873">
    <property type="entry name" value="AMP-dep_synth/lig_dom"/>
</dbReference>
<dbReference type="SUPFAM" id="SSF56801">
    <property type="entry name" value="Acetyl-CoA synthetase-like"/>
    <property type="match status" value="1"/>
</dbReference>
<gene>
    <name evidence="5" type="ORF">LS73_006915</name>
</gene>
<dbReference type="PANTHER" id="PTHR43201">
    <property type="entry name" value="ACYL-COA SYNTHETASE"/>
    <property type="match status" value="1"/>
</dbReference>
<feature type="domain" description="AMP-binding enzyme C-terminal" evidence="4">
    <location>
        <begin position="377"/>
        <end position="451"/>
    </location>
</feature>